<evidence type="ECO:0000256" key="1">
    <source>
        <dbReference type="ARBA" id="ARBA00022679"/>
    </source>
</evidence>
<name>A0A4Q7ZQ89_9ACTN</name>
<evidence type="ECO:0000259" key="3">
    <source>
        <dbReference type="PROSITE" id="PS51186"/>
    </source>
</evidence>
<dbReference type="PANTHER" id="PTHR43420">
    <property type="entry name" value="ACETYLTRANSFERASE"/>
    <property type="match status" value="1"/>
</dbReference>
<dbReference type="InterPro" id="IPR016181">
    <property type="entry name" value="Acyl_CoA_acyltransferase"/>
</dbReference>
<dbReference type="SUPFAM" id="SSF55729">
    <property type="entry name" value="Acyl-CoA N-acyltransferases (Nat)"/>
    <property type="match status" value="1"/>
</dbReference>
<dbReference type="GO" id="GO:0016747">
    <property type="term" value="F:acyltransferase activity, transferring groups other than amino-acyl groups"/>
    <property type="evidence" value="ECO:0007669"/>
    <property type="project" value="InterPro"/>
</dbReference>
<dbReference type="Pfam" id="PF00583">
    <property type="entry name" value="Acetyltransf_1"/>
    <property type="match status" value="1"/>
</dbReference>
<dbReference type="Gene3D" id="3.40.630.30">
    <property type="match status" value="1"/>
</dbReference>
<dbReference type="InterPro" id="IPR050680">
    <property type="entry name" value="YpeA/RimI_acetyltransf"/>
</dbReference>
<protein>
    <submittedName>
        <fullName evidence="4">Ribosomal protein S18 acetylase RimI-like enzyme</fullName>
    </submittedName>
</protein>
<sequence>MTVALIPMSRSAFEERVGTLLSRYSGDLQRERGMTESDAAAEALRQMKVVLPEGFDSDKMILRSACVDSNVVGWVWASLPGAPGRPEMAWLHNIEVDPDYRSNGYGRAILLAIEEELSQLRVTRLGLNVFGQNKRAIRLYESLGYRVMSQQMAKRI</sequence>
<dbReference type="EMBL" id="SHKY01000001">
    <property type="protein sequence ID" value="RZU53267.1"/>
    <property type="molecule type" value="Genomic_DNA"/>
</dbReference>
<proteinExistence type="predicted"/>
<dbReference type="OrthoDB" id="3381976at2"/>
<comment type="caution">
    <text evidence="4">The sequence shown here is derived from an EMBL/GenBank/DDBJ whole genome shotgun (WGS) entry which is preliminary data.</text>
</comment>
<dbReference type="PROSITE" id="PS51186">
    <property type="entry name" value="GNAT"/>
    <property type="match status" value="1"/>
</dbReference>
<reference evidence="4 5" key="1">
    <citation type="submission" date="2019-02" db="EMBL/GenBank/DDBJ databases">
        <title>Sequencing the genomes of 1000 actinobacteria strains.</title>
        <authorList>
            <person name="Klenk H.-P."/>
        </authorList>
    </citation>
    <scope>NUCLEOTIDE SEQUENCE [LARGE SCALE GENOMIC DNA]</scope>
    <source>
        <strain evidence="4 5">DSM 45162</strain>
    </source>
</reference>
<dbReference type="CDD" id="cd04301">
    <property type="entry name" value="NAT_SF"/>
    <property type="match status" value="1"/>
</dbReference>
<organism evidence="4 5">
    <name type="scientific">Krasilnikovia cinnamomea</name>
    <dbReference type="NCBI Taxonomy" id="349313"/>
    <lineage>
        <taxon>Bacteria</taxon>
        <taxon>Bacillati</taxon>
        <taxon>Actinomycetota</taxon>
        <taxon>Actinomycetes</taxon>
        <taxon>Micromonosporales</taxon>
        <taxon>Micromonosporaceae</taxon>
        <taxon>Krasilnikovia</taxon>
    </lineage>
</organism>
<keyword evidence="4" id="KW-0689">Ribosomal protein</keyword>
<keyword evidence="2" id="KW-0012">Acyltransferase</keyword>
<keyword evidence="4" id="KW-0687">Ribonucleoprotein</keyword>
<dbReference type="AlphaFoldDB" id="A0A4Q7ZQ89"/>
<keyword evidence="5" id="KW-1185">Reference proteome</keyword>
<evidence type="ECO:0000313" key="5">
    <source>
        <dbReference type="Proteomes" id="UP000292564"/>
    </source>
</evidence>
<evidence type="ECO:0000313" key="4">
    <source>
        <dbReference type="EMBL" id="RZU53267.1"/>
    </source>
</evidence>
<evidence type="ECO:0000256" key="2">
    <source>
        <dbReference type="ARBA" id="ARBA00023315"/>
    </source>
</evidence>
<dbReference type="Proteomes" id="UP000292564">
    <property type="component" value="Unassembled WGS sequence"/>
</dbReference>
<keyword evidence="1" id="KW-0808">Transferase</keyword>
<feature type="domain" description="N-acetyltransferase" evidence="3">
    <location>
        <begin position="19"/>
        <end position="156"/>
    </location>
</feature>
<dbReference type="InterPro" id="IPR000182">
    <property type="entry name" value="GNAT_dom"/>
</dbReference>
<accession>A0A4Q7ZQ89</accession>
<dbReference type="GO" id="GO:0005840">
    <property type="term" value="C:ribosome"/>
    <property type="evidence" value="ECO:0007669"/>
    <property type="project" value="UniProtKB-KW"/>
</dbReference>
<gene>
    <name evidence="4" type="ORF">EV385_5175</name>
</gene>